<evidence type="ECO:0000313" key="4">
    <source>
        <dbReference type="EMBL" id="MBB3841340.1"/>
    </source>
</evidence>
<dbReference type="Proteomes" id="UP000541352">
    <property type="component" value="Unassembled WGS sequence"/>
</dbReference>
<dbReference type="InterPro" id="IPR003343">
    <property type="entry name" value="Big_2"/>
</dbReference>
<dbReference type="NCBIfam" id="TIGR04183">
    <property type="entry name" value="Por_Secre_tail"/>
    <property type="match status" value="1"/>
</dbReference>
<dbReference type="Gene3D" id="2.60.40.1080">
    <property type="match status" value="5"/>
</dbReference>
<keyword evidence="1" id="KW-0732">Signal</keyword>
<protein>
    <submittedName>
        <fullName evidence="4">Uncharacterized protein YjdB</fullName>
    </submittedName>
</protein>
<comment type="caution">
    <text evidence="4">The sequence shown here is derived from an EMBL/GenBank/DDBJ whole genome shotgun (WGS) entry which is preliminary data.</text>
</comment>
<feature type="non-terminal residue" evidence="4">
    <location>
        <position position="1"/>
    </location>
</feature>
<organism evidence="4 5">
    <name type="scientific">Runella defluvii</name>
    <dbReference type="NCBI Taxonomy" id="370973"/>
    <lineage>
        <taxon>Bacteria</taxon>
        <taxon>Pseudomonadati</taxon>
        <taxon>Bacteroidota</taxon>
        <taxon>Cytophagia</taxon>
        <taxon>Cytophagales</taxon>
        <taxon>Spirosomataceae</taxon>
        <taxon>Runella</taxon>
    </lineage>
</organism>
<feature type="domain" description="BIG2" evidence="3">
    <location>
        <begin position="805"/>
        <end position="884"/>
    </location>
</feature>
<sequence length="1774" mass="179892">TNSVTVNAKPTVSTPSTSVCVGSTITLSPTSGGTWTSSDDSKATITNAGVVTGVAAGSVTFTFTETATGCSATTNSVTVNAKPTVSTPSTSVCLGSTITLSPTSGGTWTSSDDSKATVTNAGVVTGVSAGSVTFTFTETATGCSATTSSVTVNAKPTVSTPSTSVCIGSTITLSPTSGGTWTSSDDSKATVTNAGVVTGVSAGSVTFTFTETATGCSSTTSSVTVKALPTVSASSTSVCVGSTITLSPTSGGTWTSSNNSKATVTNAGVVTGVSAGSVTFMFTETATGCSSTTSSVTVKPLPTVSASSTSVCVGSTITLSPTSGGTWTSSNDSKATVTNAGVVTGVAAGSVTFTFTETVTGCSATTNSLTVNAKPTVSTPSTSVCIGSTITLSPTSGGTWTSSDDSKATVTNAGVVTGVSAGSVTFTFTETATGCSSTTSSVTVKPLPTVSASSTSVCVGSTITLSPTSGGTWTSSDDSKATVTNAGVVTGVSAGSVTFTFTETATGCSATTNSVTVNAKPTVSAPSTSVCIGSTITLSPTSGGTWTSSDDSKATVTNAGVATGVSAGSVTFTFTETATGCSATTSSVTVNAKPTVSTPSTSVCLGSTITLSPTSGGTWTSSDDSKATVTNAGVVTGVAAGSVTFTFTETATGCSATTNSVTVNAKPTVSTPSTSVCVGSTITLSPTSGGTWTSSDDSKATVTNAGVVTGVSAGSVTFTFTETATGCSATTNSVTVNAKPTVSTPSTSVCVGSTITLSPTSGGTWTSSDDSKATVTNAGVVTGVSAGSVTFTFTETATGCSSTTSSVTVKVLPTVSASSTSVCVGSTITLSPASGGTWTSSDDSKAMVTNAGVVTGVAAGSVTFTFTETATGCSSTTSSVTVKTPVVPTFNQLGPYCPMAAPGLLPLTSLNGITGTWNSAISTAAVGTTTYTFTPTVGQCATTASMMVQVSSSVTPTFTQIGPYCQGVTPVVLPTTSENGITGTWNAAISTANVGLTSYTFTPAVAQCAVPTTMNVLVNSLPTAMLTGTTTSCSNATPVELRFVGANGSSPYTFVYKINNENQQNIVSSGSVATIQHPTVNAGSYEYTLVSVMDANGCSQVQNAVLTVIVQGKPTVTLNLNGTVLKEGDKLELCDTDANPVNGLQFNVSGSCVTGAPVWRVQVGNGAWSSWLTNPPISQSSNNQIHRYQAACDANCNSTFTNPIEVIVNYRASVPQNVSLLADGVTVNPGETKEVCNAEGNTLTFNATCASGEVLLYSVDGGDYSSVVPTQLVDGQYHNYRVRCRKSDGTTSCVESESGVMRLRITIVPAPPVASLNVTSGCGSPVAWVGTANCGGTTSIWYNATTNIALSNLPTTTPEATTSYYVRCQADGGCLSEKSNVVTYTVIAVSTAPIVTTSAELVCTGTEVTVSTNCPAGATPLWNTGVVTPSFKVSFANVTRQTYTVRCIYENSCQTAVSLPKSVAWKAFELTFINIGQSKSVVKTNDRAAWASQFVTADGGPELEQSTQQNPTLYYVENANKVAPRYWTINVDACALGTNGSLTFDMLATPETGVIRSFNTHENNAPYFMYANREGWTELYAQNHPAYGFYQDNGAGGNVYDEGLPKGLYKLSVRYWDQKGWGSIYPSTRKPQGNVLAYQEYWFRIQSKDGVGVGAARTAESWGQEGASGNKQRATSKGQGSDNGQQLTDNGAFATVLPNPVTNVLRLKVHESKGQVVQTSLMDASGREVVHRQFMPETNTHQEEFGVSELPTGMYFLKVSTAENQATLKVVKIH</sequence>
<dbReference type="InterPro" id="IPR026444">
    <property type="entry name" value="Secre_tail"/>
</dbReference>
<proteinExistence type="predicted"/>
<feature type="domain" description="BIG2" evidence="3">
    <location>
        <begin position="6"/>
        <end position="71"/>
    </location>
</feature>
<feature type="domain" description="BIG2" evidence="3">
    <location>
        <begin position="298"/>
        <end position="367"/>
    </location>
</feature>
<evidence type="ECO:0000256" key="1">
    <source>
        <dbReference type="ARBA" id="ARBA00022729"/>
    </source>
</evidence>
<name>A0A7W5ZPM7_9BACT</name>
<dbReference type="Pfam" id="PF02368">
    <property type="entry name" value="Big_2"/>
    <property type="match status" value="9"/>
</dbReference>
<feature type="domain" description="BIG2" evidence="3">
    <location>
        <begin position="371"/>
        <end position="440"/>
    </location>
</feature>
<feature type="domain" description="BIG2" evidence="3">
    <location>
        <begin position="584"/>
        <end position="655"/>
    </location>
</feature>
<reference evidence="4 5" key="1">
    <citation type="submission" date="2020-08" db="EMBL/GenBank/DDBJ databases">
        <title>Genomic Encyclopedia of Type Strains, Phase IV (KMG-IV): sequencing the most valuable type-strain genomes for metagenomic binning, comparative biology and taxonomic classification.</title>
        <authorList>
            <person name="Goeker M."/>
        </authorList>
    </citation>
    <scope>NUCLEOTIDE SEQUENCE [LARGE SCALE GENOMIC DNA]</scope>
    <source>
        <strain evidence="4 5">DSM 17976</strain>
    </source>
</reference>
<evidence type="ECO:0000313" key="5">
    <source>
        <dbReference type="Proteomes" id="UP000541352"/>
    </source>
</evidence>
<dbReference type="Gene3D" id="2.60.40.1220">
    <property type="match status" value="1"/>
</dbReference>
<feature type="domain" description="BIG2" evidence="3">
    <location>
        <begin position="511"/>
        <end position="582"/>
    </location>
</feature>
<evidence type="ECO:0000259" key="3">
    <source>
        <dbReference type="SMART" id="SM00635"/>
    </source>
</evidence>
<gene>
    <name evidence="4" type="ORF">FHS57_005368</name>
</gene>
<feature type="domain" description="BIG2" evidence="3">
    <location>
        <begin position="225"/>
        <end position="296"/>
    </location>
</feature>
<feature type="domain" description="BIG2" evidence="3">
    <location>
        <begin position="444"/>
        <end position="509"/>
    </location>
</feature>
<feature type="region of interest" description="Disordered" evidence="2">
    <location>
        <begin position="1656"/>
        <end position="1686"/>
    </location>
</feature>
<dbReference type="RefSeq" id="WP_183978946.1">
    <property type="nucleotide sequence ID" value="NZ_JACIBY010000016.1"/>
</dbReference>
<feature type="domain" description="BIG2" evidence="3">
    <location>
        <begin position="146"/>
        <end position="221"/>
    </location>
</feature>
<dbReference type="SMART" id="SM00635">
    <property type="entry name" value="BID_2"/>
    <property type="match status" value="12"/>
</dbReference>
<feature type="compositionally biased region" description="Polar residues" evidence="2">
    <location>
        <begin position="1667"/>
        <end position="1686"/>
    </location>
</feature>
<evidence type="ECO:0000256" key="2">
    <source>
        <dbReference type="SAM" id="MobiDB-lite"/>
    </source>
</evidence>
<dbReference type="InterPro" id="IPR014755">
    <property type="entry name" value="Cu-Rt/internalin_Ig-like"/>
</dbReference>
<feature type="domain" description="BIG2" evidence="3">
    <location>
        <begin position="657"/>
        <end position="728"/>
    </location>
</feature>
<accession>A0A7W5ZPM7</accession>
<dbReference type="EMBL" id="JACIBY010000016">
    <property type="protein sequence ID" value="MBB3841340.1"/>
    <property type="molecule type" value="Genomic_DNA"/>
</dbReference>
<feature type="domain" description="BIG2" evidence="3">
    <location>
        <begin position="730"/>
        <end position="804"/>
    </location>
</feature>
<dbReference type="Pfam" id="PF18962">
    <property type="entry name" value="Por_Secre_tail"/>
    <property type="match status" value="1"/>
</dbReference>
<feature type="domain" description="BIG2" evidence="3">
    <location>
        <begin position="73"/>
        <end position="144"/>
    </location>
</feature>
<keyword evidence="5" id="KW-1185">Reference proteome</keyword>